<feature type="region of interest" description="Disordered" evidence="1">
    <location>
        <begin position="71"/>
        <end position="105"/>
    </location>
</feature>
<keyword evidence="3" id="KW-1185">Reference proteome</keyword>
<evidence type="ECO:0000313" key="2">
    <source>
        <dbReference type="EMBL" id="KAJ6432374.1"/>
    </source>
</evidence>
<protein>
    <submittedName>
        <fullName evidence="2">Uncharacterized protein</fullName>
    </submittedName>
</protein>
<dbReference type="Proteomes" id="UP001162972">
    <property type="component" value="Chromosome 10"/>
</dbReference>
<gene>
    <name evidence="2" type="ORF">OIU84_019587</name>
</gene>
<comment type="caution">
    <text evidence="2">The sequence shown here is derived from an EMBL/GenBank/DDBJ whole genome shotgun (WGS) entry which is preliminary data.</text>
</comment>
<proteinExistence type="predicted"/>
<reference evidence="2 3" key="1">
    <citation type="journal article" date="2023" name="Int. J. Mol. Sci.">
        <title>De Novo Assembly and Annotation of 11 Diverse Shrub Willow (Salix) Genomes Reveals Novel Gene Organization in Sex-Linked Regions.</title>
        <authorList>
            <person name="Hyden B."/>
            <person name="Feng K."/>
            <person name="Yates T.B."/>
            <person name="Jawdy S."/>
            <person name="Cereghino C."/>
            <person name="Smart L.B."/>
            <person name="Muchero W."/>
        </authorList>
    </citation>
    <scope>NUCLEOTIDE SEQUENCE [LARGE SCALE GENOMIC DNA]</scope>
    <source>
        <tissue evidence="2">Shoot tip</tissue>
    </source>
</reference>
<dbReference type="AlphaFoldDB" id="A0AAD6PJL2"/>
<sequence>MESIWISWLNCKNSLRIKGNIGGGSSSRGPAPYGNGSGGCGPTMKNLHPCCHAFEFSCGCNGWGEEKAQRPLLPPNWNPTGSMPPYNHGPYGAPPPNHHAPHGSQ</sequence>
<evidence type="ECO:0000256" key="1">
    <source>
        <dbReference type="SAM" id="MobiDB-lite"/>
    </source>
</evidence>
<name>A0AAD6PJL2_9ROSI</name>
<accession>A0AAD6PJL2</accession>
<organism evidence="2 3">
    <name type="scientific">Salix udensis</name>
    <dbReference type="NCBI Taxonomy" id="889485"/>
    <lineage>
        <taxon>Eukaryota</taxon>
        <taxon>Viridiplantae</taxon>
        <taxon>Streptophyta</taxon>
        <taxon>Embryophyta</taxon>
        <taxon>Tracheophyta</taxon>
        <taxon>Spermatophyta</taxon>
        <taxon>Magnoliopsida</taxon>
        <taxon>eudicotyledons</taxon>
        <taxon>Gunneridae</taxon>
        <taxon>Pentapetalae</taxon>
        <taxon>rosids</taxon>
        <taxon>fabids</taxon>
        <taxon>Malpighiales</taxon>
        <taxon>Salicaceae</taxon>
        <taxon>Saliceae</taxon>
        <taxon>Salix</taxon>
    </lineage>
</organism>
<dbReference type="EMBL" id="JAPFFJ010000003">
    <property type="protein sequence ID" value="KAJ6432374.1"/>
    <property type="molecule type" value="Genomic_DNA"/>
</dbReference>
<evidence type="ECO:0000313" key="3">
    <source>
        <dbReference type="Proteomes" id="UP001162972"/>
    </source>
</evidence>